<protein>
    <recommendedName>
        <fullName evidence="1">Rhodanese domain-containing protein</fullName>
    </recommendedName>
</protein>
<dbReference type="Proteomes" id="UP001610563">
    <property type="component" value="Unassembled WGS sequence"/>
</dbReference>
<dbReference type="Gene3D" id="3.40.250.10">
    <property type="entry name" value="Rhodanese-like domain"/>
    <property type="match status" value="1"/>
</dbReference>
<dbReference type="EMBL" id="JBFTWV010000016">
    <property type="protein sequence ID" value="KAL2797917.1"/>
    <property type="molecule type" value="Genomic_DNA"/>
</dbReference>
<gene>
    <name evidence="2" type="ORF">BJX66DRAFT_72196</name>
</gene>
<reference evidence="2 3" key="1">
    <citation type="submission" date="2024-07" db="EMBL/GenBank/DDBJ databases">
        <title>Section-level genome sequencing and comparative genomics of Aspergillus sections Usti and Cavernicolus.</title>
        <authorList>
            <consortium name="Lawrence Berkeley National Laboratory"/>
            <person name="Nybo J.L."/>
            <person name="Vesth T.C."/>
            <person name="Theobald S."/>
            <person name="Frisvad J.C."/>
            <person name="Larsen T.O."/>
            <person name="Kjaerboelling I."/>
            <person name="Rothschild-Mancinelli K."/>
            <person name="Lyhne E.K."/>
            <person name="Kogle M.E."/>
            <person name="Barry K."/>
            <person name="Clum A."/>
            <person name="Na H."/>
            <person name="Ledsgaard L."/>
            <person name="Lin J."/>
            <person name="Lipzen A."/>
            <person name="Kuo A."/>
            <person name="Riley R."/>
            <person name="Mondo S."/>
            <person name="Labutti K."/>
            <person name="Haridas S."/>
            <person name="Pangalinan J."/>
            <person name="Salamov A.A."/>
            <person name="Simmons B.A."/>
            <person name="Magnuson J.K."/>
            <person name="Chen J."/>
            <person name="Drula E."/>
            <person name="Henrissat B."/>
            <person name="Wiebenga A."/>
            <person name="Lubbers R.J."/>
            <person name="Gomes A.C."/>
            <person name="Makela M.R."/>
            <person name="Stajich J."/>
            <person name="Grigoriev I.V."/>
            <person name="Mortensen U.H."/>
            <person name="De Vries R.P."/>
            <person name="Baker S.E."/>
            <person name="Andersen M.R."/>
        </authorList>
    </citation>
    <scope>NUCLEOTIDE SEQUENCE [LARGE SCALE GENOMIC DNA]</scope>
    <source>
        <strain evidence="2 3">CBS 209.92</strain>
    </source>
</reference>
<organism evidence="2 3">
    <name type="scientific">Aspergillus keveii</name>
    <dbReference type="NCBI Taxonomy" id="714993"/>
    <lineage>
        <taxon>Eukaryota</taxon>
        <taxon>Fungi</taxon>
        <taxon>Dikarya</taxon>
        <taxon>Ascomycota</taxon>
        <taxon>Pezizomycotina</taxon>
        <taxon>Eurotiomycetes</taxon>
        <taxon>Eurotiomycetidae</taxon>
        <taxon>Eurotiales</taxon>
        <taxon>Aspergillaceae</taxon>
        <taxon>Aspergillus</taxon>
        <taxon>Aspergillus subgen. Nidulantes</taxon>
    </lineage>
</organism>
<evidence type="ECO:0000313" key="3">
    <source>
        <dbReference type="Proteomes" id="UP001610563"/>
    </source>
</evidence>
<evidence type="ECO:0000313" key="2">
    <source>
        <dbReference type="EMBL" id="KAL2797917.1"/>
    </source>
</evidence>
<dbReference type="SUPFAM" id="SSF52821">
    <property type="entry name" value="Rhodanese/Cell cycle control phosphatase"/>
    <property type="match status" value="1"/>
</dbReference>
<keyword evidence="3" id="KW-1185">Reference proteome</keyword>
<proteinExistence type="predicted"/>
<evidence type="ECO:0000259" key="1">
    <source>
        <dbReference type="PROSITE" id="PS50206"/>
    </source>
</evidence>
<name>A0ABR4GFV5_9EURO</name>
<accession>A0ABR4GFV5</accession>
<dbReference type="InterPro" id="IPR036873">
    <property type="entry name" value="Rhodanese-like_dom_sf"/>
</dbReference>
<feature type="domain" description="Rhodanese" evidence="1">
    <location>
        <begin position="26"/>
        <end position="99"/>
    </location>
</feature>
<comment type="caution">
    <text evidence="2">The sequence shown here is derived from an EMBL/GenBank/DDBJ whole genome shotgun (WGS) entry which is preliminary data.</text>
</comment>
<dbReference type="InterPro" id="IPR001763">
    <property type="entry name" value="Rhodanese-like_dom"/>
</dbReference>
<sequence length="107" mass="12472">MKEENKTPTSRQREEDVQNNWQALYEDQTSAVYQAASNPNVKHVVIHCYLSSSRTPVIARGYWQFMRKMGGRDEATAQKVYLMLGGYRAYSQWVDSVQYTAGREVWE</sequence>
<dbReference type="PROSITE" id="PS50206">
    <property type="entry name" value="RHODANESE_3"/>
    <property type="match status" value="1"/>
</dbReference>